<dbReference type="Proteomes" id="UP000799640">
    <property type="component" value="Unassembled WGS sequence"/>
</dbReference>
<feature type="compositionally biased region" description="Basic and acidic residues" evidence="1">
    <location>
        <begin position="54"/>
        <end position="68"/>
    </location>
</feature>
<dbReference type="EMBL" id="ML996703">
    <property type="protein sequence ID" value="KAF2397402.1"/>
    <property type="molecule type" value="Genomic_DNA"/>
</dbReference>
<evidence type="ECO:0000256" key="1">
    <source>
        <dbReference type="SAM" id="MobiDB-lite"/>
    </source>
</evidence>
<dbReference type="AlphaFoldDB" id="A0A6G1HN28"/>
<organism evidence="2 3">
    <name type="scientific">Trichodelitschia bisporula</name>
    <dbReference type="NCBI Taxonomy" id="703511"/>
    <lineage>
        <taxon>Eukaryota</taxon>
        <taxon>Fungi</taxon>
        <taxon>Dikarya</taxon>
        <taxon>Ascomycota</taxon>
        <taxon>Pezizomycotina</taxon>
        <taxon>Dothideomycetes</taxon>
        <taxon>Dothideomycetes incertae sedis</taxon>
        <taxon>Phaeotrichales</taxon>
        <taxon>Phaeotrichaceae</taxon>
        <taxon>Trichodelitschia</taxon>
    </lineage>
</organism>
<sequence>MEKRRAACLRQRAGLNGGMVGERADDASPSRRLLRKERSVTGAHTLARHCRHQHPGERMKAERGRIEEENGMSARPRPTLLLAARFLLGARCGFQLSTSIYVLRNRIRRLHLPG</sequence>
<accession>A0A6G1HN28</accession>
<gene>
    <name evidence="2" type="ORF">EJ06DRAFT_147610</name>
</gene>
<protein>
    <submittedName>
        <fullName evidence="2">Uncharacterized protein</fullName>
    </submittedName>
</protein>
<evidence type="ECO:0000313" key="3">
    <source>
        <dbReference type="Proteomes" id="UP000799640"/>
    </source>
</evidence>
<name>A0A6G1HN28_9PEZI</name>
<evidence type="ECO:0000313" key="2">
    <source>
        <dbReference type="EMBL" id="KAF2397402.1"/>
    </source>
</evidence>
<keyword evidence="3" id="KW-1185">Reference proteome</keyword>
<feature type="region of interest" description="Disordered" evidence="1">
    <location>
        <begin position="49"/>
        <end position="72"/>
    </location>
</feature>
<reference evidence="2" key="1">
    <citation type="journal article" date="2020" name="Stud. Mycol.">
        <title>101 Dothideomycetes genomes: a test case for predicting lifestyles and emergence of pathogens.</title>
        <authorList>
            <person name="Haridas S."/>
            <person name="Albert R."/>
            <person name="Binder M."/>
            <person name="Bloem J."/>
            <person name="Labutti K."/>
            <person name="Salamov A."/>
            <person name="Andreopoulos B."/>
            <person name="Baker S."/>
            <person name="Barry K."/>
            <person name="Bills G."/>
            <person name="Bluhm B."/>
            <person name="Cannon C."/>
            <person name="Castanera R."/>
            <person name="Culley D."/>
            <person name="Daum C."/>
            <person name="Ezra D."/>
            <person name="Gonzalez J."/>
            <person name="Henrissat B."/>
            <person name="Kuo A."/>
            <person name="Liang C."/>
            <person name="Lipzen A."/>
            <person name="Lutzoni F."/>
            <person name="Magnuson J."/>
            <person name="Mondo S."/>
            <person name="Nolan M."/>
            <person name="Ohm R."/>
            <person name="Pangilinan J."/>
            <person name="Park H.-J."/>
            <person name="Ramirez L."/>
            <person name="Alfaro M."/>
            <person name="Sun H."/>
            <person name="Tritt A."/>
            <person name="Yoshinaga Y."/>
            <person name="Zwiers L.-H."/>
            <person name="Turgeon B."/>
            <person name="Goodwin S."/>
            <person name="Spatafora J."/>
            <person name="Crous P."/>
            <person name="Grigoriev I."/>
        </authorList>
    </citation>
    <scope>NUCLEOTIDE SEQUENCE</scope>
    <source>
        <strain evidence="2">CBS 262.69</strain>
    </source>
</reference>
<proteinExistence type="predicted"/>